<evidence type="ECO:0000256" key="1">
    <source>
        <dbReference type="ARBA" id="ARBA00004651"/>
    </source>
</evidence>
<dbReference type="InterPro" id="IPR051789">
    <property type="entry name" value="Bact_Polyamine_Transport"/>
</dbReference>
<reference evidence="10 11" key="1">
    <citation type="submission" date="2024-07" db="EMBL/GenBank/DDBJ databases">
        <title>Marimonas sp.nov., isolated from tidal-flat sediment.</title>
        <authorList>
            <person name="Jayan J.N."/>
            <person name="Lee S.S."/>
        </authorList>
    </citation>
    <scope>NUCLEOTIDE SEQUENCE [LARGE SCALE GENOMIC DNA]</scope>
    <source>
        <strain evidence="10 11">MJW-29</strain>
    </source>
</reference>
<evidence type="ECO:0000256" key="7">
    <source>
        <dbReference type="ARBA" id="ARBA00023136"/>
    </source>
</evidence>
<comment type="caution">
    <text evidence="10">The sequence shown here is derived from an EMBL/GenBank/DDBJ whole genome shotgun (WGS) entry which is preliminary data.</text>
</comment>
<dbReference type="Gene3D" id="1.10.3720.10">
    <property type="entry name" value="MetI-like"/>
    <property type="match status" value="1"/>
</dbReference>
<evidence type="ECO:0000313" key="10">
    <source>
        <dbReference type="EMBL" id="MEW9921285.1"/>
    </source>
</evidence>
<name>A0ABV3RQP7_9RHOB</name>
<dbReference type="Proteomes" id="UP001556098">
    <property type="component" value="Unassembled WGS sequence"/>
</dbReference>
<evidence type="ECO:0000256" key="4">
    <source>
        <dbReference type="ARBA" id="ARBA00022475"/>
    </source>
</evidence>
<protein>
    <submittedName>
        <fullName evidence="10">ABC transporter permease</fullName>
    </submittedName>
</protein>
<keyword evidence="6 8" id="KW-1133">Transmembrane helix</keyword>
<evidence type="ECO:0000259" key="9">
    <source>
        <dbReference type="PROSITE" id="PS50928"/>
    </source>
</evidence>
<evidence type="ECO:0000256" key="5">
    <source>
        <dbReference type="ARBA" id="ARBA00022692"/>
    </source>
</evidence>
<keyword evidence="4" id="KW-1003">Cell membrane</keyword>
<evidence type="ECO:0000256" key="3">
    <source>
        <dbReference type="ARBA" id="ARBA00022448"/>
    </source>
</evidence>
<comment type="subcellular location">
    <subcellularLocation>
        <location evidence="1 8">Cell membrane</location>
        <topology evidence="1 8">Multi-pass membrane protein</topology>
    </subcellularLocation>
</comment>
<dbReference type="PROSITE" id="PS50928">
    <property type="entry name" value="ABC_TM1"/>
    <property type="match status" value="1"/>
</dbReference>
<organism evidence="10 11">
    <name type="scientific">Sulfitobacter sediminis</name>
    <dbReference type="NCBI Taxonomy" id="3234186"/>
    <lineage>
        <taxon>Bacteria</taxon>
        <taxon>Pseudomonadati</taxon>
        <taxon>Pseudomonadota</taxon>
        <taxon>Alphaproteobacteria</taxon>
        <taxon>Rhodobacterales</taxon>
        <taxon>Roseobacteraceae</taxon>
        <taxon>Sulfitobacter</taxon>
    </lineage>
</organism>
<accession>A0ABV3RQP7</accession>
<proteinExistence type="inferred from homology"/>
<feature type="transmembrane region" description="Helical" evidence="8">
    <location>
        <begin position="78"/>
        <end position="97"/>
    </location>
</feature>
<evidence type="ECO:0000256" key="8">
    <source>
        <dbReference type="RuleBase" id="RU363032"/>
    </source>
</evidence>
<dbReference type="EMBL" id="JBFNXX010000014">
    <property type="protein sequence ID" value="MEW9921285.1"/>
    <property type="molecule type" value="Genomic_DNA"/>
</dbReference>
<keyword evidence="5 8" id="KW-0812">Transmembrane</keyword>
<dbReference type="PANTHER" id="PTHR43848:SF2">
    <property type="entry name" value="PUTRESCINE TRANSPORT SYSTEM PERMEASE PROTEIN POTI"/>
    <property type="match status" value="1"/>
</dbReference>
<feature type="transmembrane region" description="Helical" evidence="8">
    <location>
        <begin position="191"/>
        <end position="212"/>
    </location>
</feature>
<feature type="transmembrane region" description="Helical" evidence="8">
    <location>
        <begin position="12"/>
        <end position="34"/>
    </location>
</feature>
<feature type="transmembrane region" description="Helical" evidence="8">
    <location>
        <begin position="109"/>
        <end position="133"/>
    </location>
</feature>
<evidence type="ECO:0000313" key="11">
    <source>
        <dbReference type="Proteomes" id="UP001556098"/>
    </source>
</evidence>
<evidence type="ECO:0000256" key="6">
    <source>
        <dbReference type="ARBA" id="ARBA00022989"/>
    </source>
</evidence>
<keyword evidence="7 8" id="KW-0472">Membrane</keyword>
<dbReference type="InterPro" id="IPR000515">
    <property type="entry name" value="MetI-like"/>
</dbReference>
<dbReference type="Pfam" id="PF00528">
    <property type="entry name" value="BPD_transp_1"/>
    <property type="match status" value="1"/>
</dbReference>
<feature type="domain" description="ABC transmembrane type-1" evidence="9">
    <location>
        <begin position="75"/>
        <end position="262"/>
    </location>
</feature>
<sequence>MHQLRPLRYGLAIYTALFIAFLYGPFIVMGILSFQKGPDGGPQFPIIEWSTFWYKHVLGFAPPSRVAPLPIGEALTRSLSLAFATMVVSTVLGTLTAQAFRTRFKGSGFVFYLVVLGMMVPGVLLGLGMALVADQFGIDRNWWSTAFVLHVVYTYPFAFLVMLAIFNRFDKSIEEASWALGVPPGKTFRKVTFPMIFPGVLSAMLFALTLSYDEFPRTLFTGGSDVTMPIAIYGTFAVEIHPNLFAFGVLTTLFSFALLAVYGILMGITVRRSRKATGIQEDI</sequence>
<dbReference type="InterPro" id="IPR035906">
    <property type="entry name" value="MetI-like_sf"/>
</dbReference>
<dbReference type="SUPFAM" id="SSF161098">
    <property type="entry name" value="MetI-like"/>
    <property type="match status" value="1"/>
</dbReference>
<comment type="similarity">
    <text evidence="2">Belongs to the binding-protein-dependent transport system permease family. CysTW subfamily.</text>
</comment>
<dbReference type="CDD" id="cd06261">
    <property type="entry name" value="TM_PBP2"/>
    <property type="match status" value="1"/>
</dbReference>
<dbReference type="PANTHER" id="PTHR43848">
    <property type="entry name" value="PUTRESCINE TRANSPORT SYSTEM PERMEASE PROTEIN POTI"/>
    <property type="match status" value="1"/>
</dbReference>
<evidence type="ECO:0000256" key="2">
    <source>
        <dbReference type="ARBA" id="ARBA00007069"/>
    </source>
</evidence>
<keyword evidence="3 8" id="KW-0813">Transport</keyword>
<gene>
    <name evidence="10" type="ORF">AB2B41_16870</name>
</gene>
<feature type="transmembrane region" description="Helical" evidence="8">
    <location>
        <begin position="244"/>
        <end position="265"/>
    </location>
</feature>
<feature type="transmembrane region" description="Helical" evidence="8">
    <location>
        <begin position="145"/>
        <end position="166"/>
    </location>
</feature>
<dbReference type="RefSeq" id="WP_367878985.1">
    <property type="nucleotide sequence ID" value="NZ_JBFNXX010000014.1"/>
</dbReference>
<keyword evidence="11" id="KW-1185">Reference proteome</keyword>